<dbReference type="CDD" id="cd09001">
    <property type="entry name" value="GH43_FsAxh1-like"/>
    <property type="match status" value="1"/>
</dbReference>
<dbReference type="GO" id="GO:0016787">
    <property type="term" value="F:hydrolase activity"/>
    <property type="evidence" value="ECO:0007669"/>
    <property type="project" value="UniProtKB-KW"/>
</dbReference>
<feature type="chain" id="PRO_5045715501" evidence="5">
    <location>
        <begin position="21"/>
        <end position="571"/>
    </location>
</feature>
<evidence type="ECO:0000256" key="4">
    <source>
        <dbReference type="RuleBase" id="RU361187"/>
    </source>
</evidence>
<dbReference type="Gene3D" id="2.115.10.20">
    <property type="entry name" value="Glycosyl hydrolase domain, family 43"/>
    <property type="match status" value="1"/>
</dbReference>
<proteinExistence type="inferred from homology"/>
<evidence type="ECO:0000256" key="1">
    <source>
        <dbReference type="ARBA" id="ARBA00009865"/>
    </source>
</evidence>
<accession>A0ABQ2HYN3</accession>
<dbReference type="InterPro" id="IPR006710">
    <property type="entry name" value="Glyco_hydro_43"/>
</dbReference>
<dbReference type="SUPFAM" id="SSF49899">
    <property type="entry name" value="Concanavalin A-like lectins/glucanases"/>
    <property type="match status" value="1"/>
</dbReference>
<gene>
    <name evidence="7" type="ORF">GCM10010967_31210</name>
</gene>
<keyword evidence="2 4" id="KW-0378">Hydrolase</keyword>
<dbReference type="SUPFAM" id="SSF75005">
    <property type="entry name" value="Arabinanase/levansucrase/invertase"/>
    <property type="match status" value="1"/>
</dbReference>
<evidence type="ECO:0000256" key="5">
    <source>
        <dbReference type="SAM" id="SignalP"/>
    </source>
</evidence>
<evidence type="ECO:0000259" key="6">
    <source>
        <dbReference type="Pfam" id="PF17851"/>
    </source>
</evidence>
<organism evidence="7 8">
    <name type="scientific">Dyadobacter beijingensis</name>
    <dbReference type="NCBI Taxonomy" id="365489"/>
    <lineage>
        <taxon>Bacteria</taxon>
        <taxon>Pseudomonadati</taxon>
        <taxon>Bacteroidota</taxon>
        <taxon>Cytophagia</taxon>
        <taxon>Cytophagales</taxon>
        <taxon>Spirosomataceae</taxon>
        <taxon>Dyadobacter</taxon>
    </lineage>
</organism>
<dbReference type="Pfam" id="PF17851">
    <property type="entry name" value="GH43_C2"/>
    <property type="match status" value="1"/>
</dbReference>
<feature type="signal peptide" evidence="5">
    <location>
        <begin position="1"/>
        <end position="20"/>
    </location>
</feature>
<dbReference type="InterPro" id="IPR023296">
    <property type="entry name" value="Glyco_hydro_beta-prop_sf"/>
</dbReference>
<feature type="domain" description="Beta-xylosidase C-terminal Concanavalin A-like" evidence="6">
    <location>
        <begin position="374"/>
        <end position="569"/>
    </location>
</feature>
<keyword evidence="8" id="KW-1185">Reference proteome</keyword>
<keyword evidence="3 4" id="KW-0326">Glycosidase</keyword>
<dbReference type="Proteomes" id="UP000632339">
    <property type="component" value="Unassembled WGS sequence"/>
</dbReference>
<dbReference type="PANTHER" id="PTHR42812">
    <property type="entry name" value="BETA-XYLOSIDASE"/>
    <property type="match status" value="1"/>
</dbReference>
<reference evidence="8" key="1">
    <citation type="journal article" date="2019" name="Int. J. Syst. Evol. Microbiol.">
        <title>The Global Catalogue of Microorganisms (GCM) 10K type strain sequencing project: providing services to taxonomists for standard genome sequencing and annotation.</title>
        <authorList>
            <consortium name="The Broad Institute Genomics Platform"/>
            <consortium name="The Broad Institute Genome Sequencing Center for Infectious Disease"/>
            <person name="Wu L."/>
            <person name="Ma J."/>
        </authorList>
    </citation>
    <scope>NUCLEOTIDE SEQUENCE [LARGE SCALE GENOMIC DNA]</scope>
    <source>
        <strain evidence="8">CGMCC 1.6375</strain>
    </source>
</reference>
<evidence type="ECO:0000256" key="3">
    <source>
        <dbReference type="ARBA" id="ARBA00023295"/>
    </source>
</evidence>
<evidence type="ECO:0000313" key="8">
    <source>
        <dbReference type="Proteomes" id="UP000632339"/>
    </source>
</evidence>
<dbReference type="Gene3D" id="2.60.120.200">
    <property type="match status" value="1"/>
</dbReference>
<dbReference type="RefSeq" id="WP_019942915.1">
    <property type="nucleotide sequence ID" value="NZ_BMLI01000001.1"/>
</dbReference>
<dbReference type="InterPro" id="IPR051795">
    <property type="entry name" value="Glycosyl_Hydrlase_43"/>
</dbReference>
<dbReference type="PANTHER" id="PTHR42812:SF12">
    <property type="entry name" value="BETA-XYLOSIDASE-RELATED"/>
    <property type="match status" value="1"/>
</dbReference>
<comment type="similarity">
    <text evidence="1 4">Belongs to the glycosyl hydrolase 43 family.</text>
</comment>
<dbReference type="InterPro" id="IPR041542">
    <property type="entry name" value="GH43_C2"/>
</dbReference>
<evidence type="ECO:0000256" key="2">
    <source>
        <dbReference type="ARBA" id="ARBA00022801"/>
    </source>
</evidence>
<protein>
    <submittedName>
        <fullName evidence="7">Glycoside hydrolase</fullName>
    </submittedName>
</protein>
<name>A0ABQ2HYN3_9BACT</name>
<evidence type="ECO:0000313" key="7">
    <source>
        <dbReference type="EMBL" id="GGM95544.1"/>
    </source>
</evidence>
<dbReference type="Pfam" id="PF04616">
    <property type="entry name" value="Glyco_hydro_43"/>
    <property type="match status" value="1"/>
</dbReference>
<dbReference type="EMBL" id="BMLI01000001">
    <property type="protein sequence ID" value="GGM95544.1"/>
    <property type="molecule type" value="Genomic_DNA"/>
</dbReference>
<sequence>MKVNNYFWVAGALLATTAFAQNKPAANAKAPVSKANVSRSPVAETITPKTPLSQTRVADLQDGRYKNPVLHADYSDPDACRVGEDYYMTASSFDAVPGLPVLHSKDLVNWTLIGHALPRQVPIEHFEKTQHGNGVWAPAIRFHQGEFYIYYPDPDFGIYVIKAKNAAGPWTEPVLVEGGKGLIDPCPLWDDDGQVYLVHGWAGSRAGIKSVITVKKMNAEGTRVTDAGALVYDGHKIDPTVEGPKFYKRNGYYYIFAPAGGVATGWQIVLRSKNVYGPYERKVVMAEGKSGINGPHQGAWVTTSPVNGHSEDWFLHFQDKNEYGRVVHLQPMKWVDNWPVIGTDPDGDGIGEPVLTYTKPLTARKYPPATPPESDEFDGAAPGRQWQWQANPKGTWAMPAAGFLRLYSYKTPDQAKNLWDVPNLLLQKFPAETFTVTTKLKFTPNTNLTNERTGLVVMGQSYAAIYLKSGKNKTELVYAVCQKASDGKPETERVLAEFKPETELYFRVRVSNGGQCEFGFSEDGANFKMTGETFRAEVGRWIGAKVGLFATRETQTNDSGYADYDWFRVTN</sequence>
<dbReference type="InterPro" id="IPR013320">
    <property type="entry name" value="ConA-like_dom_sf"/>
</dbReference>
<comment type="caution">
    <text evidence="7">The sequence shown here is derived from an EMBL/GenBank/DDBJ whole genome shotgun (WGS) entry which is preliminary data.</text>
</comment>
<keyword evidence="5" id="KW-0732">Signal</keyword>